<protein>
    <submittedName>
        <fullName evidence="2">Uncharacterized protein</fullName>
    </submittedName>
</protein>
<sequence>MSGGRPRSTLDGMTGDFLPNRRQASVRTQLLAVVVLVAAVAGGIYLLS</sequence>
<reference evidence="2 3" key="1">
    <citation type="journal article" date="2019" name="Int. J. Syst. Evol. Microbiol.">
        <title>The Global Catalogue of Microorganisms (GCM) 10K type strain sequencing project: providing services to taxonomists for standard genome sequencing and annotation.</title>
        <authorList>
            <consortium name="The Broad Institute Genomics Platform"/>
            <consortium name="The Broad Institute Genome Sequencing Center for Infectious Disease"/>
            <person name="Wu L."/>
            <person name="Ma J."/>
        </authorList>
    </citation>
    <scope>NUCLEOTIDE SEQUENCE [LARGE SCALE GENOMIC DNA]</scope>
    <source>
        <strain evidence="2 3">JCM 14969</strain>
    </source>
</reference>
<accession>A0ABN2DWJ6</accession>
<evidence type="ECO:0000313" key="3">
    <source>
        <dbReference type="Proteomes" id="UP001500393"/>
    </source>
</evidence>
<organism evidence="2 3">
    <name type="scientific">Kribbella sancticallisti</name>
    <dbReference type="NCBI Taxonomy" id="460087"/>
    <lineage>
        <taxon>Bacteria</taxon>
        <taxon>Bacillati</taxon>
        <taxon>Actinomycetota</taxon>
        <taxon>Actinomycetes</taxon>
        <taxon>Propionibacteriales</taxon>
        <taxon>Kribbellaceae</taxon>
        <taxon>Kribbella</taxon>
    </lineage>
</organism>
<comment type="caution">
    <text evidence="2">The sequence shown here is derived from an EMBL/GenBank/DDBJ whole genome shotgun (WGS) entry which is preliminary data.</text>
</comment>
<evidence type="ECO:0000256" key="1">
    <source>
        <dbReference type="SAM" id="Phobius"/>
    </source>
</evidence>
<keyword evidence="1" id="KW-0472">Membrane</keyword>
<keyword evidence="1" id="KW-1133">Transmembrane helix</keyword>
<gene>
    <name evidence="2" type="ORF">GCM10009789_48170</name>
</gene>
<dbReference type="Proteomes" id="UP001500393">
    <property type="component" value="Unassembled WGS sequence"/>
</dbReference>
<keyword evidence="1" id="KW-0812">Transmembrane</keyword>
<keyword evidence="3" id="KW-1185">Reference proteome</keyword>
<evidence type="ECO:0000313" key="2">
    <source>
        <dbReference type="EMBL" id="GAA1588878.1"/>
    </source>
</evidence>
<name>A0ABN2DWJ6_9ACTN</name>
<proteinExistence type="predicted"/>
<feature type="transmembrane region" description="Helical" evidence="1">
    <location>
        <begin position="30"/>
        <end position="47"/>
    </location>
</feature>
<dbReference type="EMBL" id="BAAAOS010000033">
    <property type="protein sequence ID" value="GAA1588878.1"/>
    <property type="molecule type" value="Genomic_DNA"/>
</dbReference>